<evidence type="ECO:0000313" key="1">
    <source>
        <dbReference type="EMBL" id="KAJ7404575.1"/>
    </source>
</evidence>
<organism evidence="1 2">
    <name type="scientific">Willisornis vidua</name>
    <name type="common">Xingu scale-backed antbird</name>
    <dbReference type="NCBI Taxonomy" id="1566151"/>
    <lineage>
        <taxon>Eukaryota</taxon>
        <taxon>Metazoa</taxon>
        <taxon>Chordata</taxon>
        <taxon>Craniata</taxon>
        <taxon>Vertebrata</taxon>
        <taxon>Euteleostomi</taxon>
        <taxon>Archelosauria</taxon>
        <taxon>Archosauria</taxon>
        <taxon>Dinosauria</taxon>
        <taxon>Saurischia</taxon>
        <taxon>Theropoda</taxon>
        <taxon>Coelurosauria</taxon>
        <taxon>Aves</taxon>
        <taxon>Neognathae</taxon>
        <taxon>Neoaves</taxon>
        <taxon>Telluraves</taxon>
        <taxon>Australaves</taxon>
        <taxon>Passeriformes</taxon>
        <taxon>Thamnophilidae</taxon>
        <taxon>Willisornis</taxon>
    </lineage>
</organism>
<gene>
    <name evidence="1" type="ORF">WISP_144716</name>
</gene>
<evidence type="ECO:0008006" key="3">
    <source>
        <dbReference type="Google" id="ProtNLM"/>
    </source>
</evidence>
<evidence type="ECO:0000313" key="2">
    <source>
        <dbReference type="Proteomes" id="UP001145742"/>
    </source>
</evidence>
<dbReference type="EMBL" id="WHWB01034765">
    <property type="protein sequence ID" value="KAJ7404575.1"/>
    <property type="molecule type" value="Genomic_DNA"/>
</dbReference>
<proteinExistence type="predicted"/>
<protein>
    <recommendedName>
        <fullName evidence="3">CheW-like domain-containing protein</fullName>
    </recommendedName>
</protein>
<comment type="caution">
    <text evidence="1">The sequence shown here is derived from an EMBL/GenBank/DDBJ whole genome shotgun (WGS) entry which is preliminary data.</text>
</comment>
<name>A0ABQ9CRN8_9PASS</name>
<keyword evidence="2" id="KW-1185">Reference proteome</keyword>
<reference evidence="1" key="1">
    <citation type="submission" date="2019-10" db="EMBL/GenBank/DDBJ databases">
        <authorList>
            <person name="Soares A.E.R."/>
            <person name="Aleixo A."/>
            <person name="Schneider P."/>
            <person name="Miyaki C.Y."/>
            <person name="Schneider M.P."/>
            <person name="Mello C."/>
            <person name="Vasconcelos A.T.R."/>
        </authorList>
    </citation>
    <scope>NUCLEOTIDE SEQUENCE</scope>
    <source>
        <tissue evidence="1">Muscle</tissue>
    </source>
</reference>
<accession>A0ABQ9CRN8</accession>
<dbReference type="Proteomes" id="UP001145742">
    <property type="component" value="Unassembled WGS sequence"/>
</dbReference>
<sequence>MKDITYSLIHHGMTLNSFIFSSSLMFIDVEQISSLLKLVQVPLNGIPLLMCVNHTTQLGVIGKLVKDTLFVIDEDIKQYWSQYGPLSDITINELQPATEPLIITLWMHPPSQLLTP</sequence>